<comment type="subunit">
    <text evidence="3">Homotrimer.</text>
</comment>
<proteinExistence type="inferred from homology"/>
<dbReference type="SUPFAM" id="SSF51569">
    <property type="entry name" value="Aldolase"/>
    <property type="match status" value="1"/>
</dbReference>
<protein>
    <submittedName>
        <fullName evidence="6">2-dehydro-3-deoxyphosphogluconate aldolase/4-hydroxy-2-oxoglutarate aldolase</fullName>
    </submittedName>
</protein>
<sequence length="210" mass="22727">MRLKDYPRFTIIMRGYTFQQADAILKAMKGLENEFAVEMTLNTPNALEQIKELTMTYGDSIYIGAGTVRTIDDVKAATAAGAQFLLGPHIFTTEMLNYAKQHNVLAVPAAMTPSEISDMFEQGADIVKVFPASVVSPRFFKDVQAPLGKLPLMGVGGISVENAQKFLSNGASYLGLGSGMFNPEDLEKLNIENLAAALNKLISSVQGVMV</sequence>
<evidence type="ECO:0000256" key="5">
    <source>
        <dbReference type="ARBA" id="ARBA00023277"/>
    </source>
</evidence>
<dbReference type="Gene3D" id="3.20.20.70">
    <property type="entry name" value="Aldolase class I"/>
    <property type="match status" value="1"/>
</dbReference>
<keyword evidence="7" id="KW-1185">Reference proteome</keyword>
<dbReference type="Proteomes" id="UP000183700">
    <property type="component" value="Unassembled WGS sequence"/>
</dbReference>
<evidence type="ECO:0000313" key="6">
    <source>
        <dbReference type="EMBL" id="OJG35960.1"/>
    </source>
</evidence>
<comment type="similarity">
    <text evidence="2">Belongs to the KHG/KDPG aldolase family.</text>
</comment>
<keyword evidence="5" id="KW-0119">Carbohydrate metabolism</keyword>
<dbReference type="STRING" id="319970.RV00_GL002104"/>
<name>A0A1L8SV31_9ENTE</name>
<dbReference type="RefSeq" id="WP_071861923.1">
    <property type="nucleotide sequence ID" value="NZ_CP151541.1"/>
</dbReference>
<evidence type="ECO:0000256" key="1">
    <source>
        <dbReference type="ARBA" id="ARBA00004761"/>
    </source>
</evidence>
<organism evidence="6 7">
    <name type="scientific">Enterococcus devriesei</name>
    <dbReference type="NCBI Taxonomy" id="319970"/>
    <lineage>
        <taxon>Bacteria</taxon>
        <taxon>Bacillati</taxon>
        <taxon>Bacillota</taxon>
        <taxon>Bacilli</taxon>
        <taxon>Lactobacillales</taxon>
        <taxon>Enterococcaceae</taxon>
        <taxon>Enterococcus</taxon>
    </lineage>
</organism>
<dbReference type="PANTHER" id="PTHR30246">
    <property type="entry name" value="2-KETO-3-DEOXY-6-PHOSPHOGLUCONATE ALDOLASE"/>
    <property type="match status" value="1"/>
</dbReference>
<evidence type="ECO:0000256" key="4">
    <source>
        <dbReference type="ARBA" id="ARBA00023239"/>
    </source>
</evidence>
<dbReference type="PANTHER" id="PTHR30246:SF1">
    <property type="entry name" value="2-DEHYDRO-3-DEOXY-6-PHOSPHOGALACTONATE ALDOLASE-RELATED"/>
    <property type="match status" value="1"/>
</dbReference>
<keyword evidence="4" id="KW-0456">Lyase</keyword>
<dbReference type="AlphaFoldDB" id="A0A1L8SV31"/>
<dbReference type="Pfam" id="PF01081">
    <property type="entry name" value="Aldolase"/>
    <property type="match status" value="1"/>
</dbReference>
<dbReference type="OrthoDB" id="9802667at2"/>
<dbReference type="InterPro" id="IPR000887">
    <property type="entry name" value="Aldlse_KDPG_KHG"/>
</dbReference>
<comment type="caution">
    <text evidence="6">The sequence shown here is derived from an EMBL/GenBank/DDBJ whole genome shotgun (WGS) entry which is preliminary data.</text>
</comment>
<comment type="pathway">
    <text evidence="1">Carbohydrate acid metabolism.</text>
</comment>
<gene>
    <name evidence="6" type="ORF">RV00_GL002104</name>
</gene>
<reference evidence="6 7" key="1">
    <citation type="submission" date="2014-12" db="EMBL/GenBank/DDBJ databases">
        <title>Draft genome sequences of 29 type strains of Enterococci.</title>
        <authorList>
            <person name="Zhong Z."/>
            <person name="Sun Z."/>
            <person name="Liu W."/>
            <person name="Zhang W."/>
            <person name="Zhang H."/>
        </authorList>
    </citation>
    <scope>NUCLEOTIDE SEQUENCE [LARGE SCALE GENOMIC DNA]</scope>
    <source>
        <strain evidence="6 7">DSM 22802</strain>
    </source>
</reference>
<evidence type="ECO:0000313" key="7">
    <source>
        <dbReference type="Proteomes" id="UP000183700"/>
    </source>
</evidence>
<dbReference type="EMBL" id="JXKM01000004">
    <property type="protein sequence ID" value="OJG35960.1"/>
    <property type="molecule type" value="Genomic_DNA"/>
</dbReference>
<evidence type="ECO:0000256" key="2">
    <source>
        <dbReference type="ARBA" id="ARBA00006906"/>
    </source>
</evidence>
<dbReference type="InterPro" id="IPR013785">
    <property type="entry name" value="Aldolase_TIM"/>
</dbReference>
<evidence type="ECO:0000256" key="3">
    <source>
        <dbReference type="ARBA" id="ARBA00011233"/>
    </source>
</evidence>
<dbReference type="CDD" id="cd00452">
    <property type="entry name" value="KDPG_aldolase"/>
    <property type="match status" value="1"/>
</dbReference>
<dbReference type="GO" id="GO:0016829">
    <property type="term" value="F:lyase activity"/>
    <property type="evidence" value="ECO:0007669"/>
    <property type="project" value="UniProtKB-KW"/>
</dbReference>
<accession>A0A1L8SV31</accession>